<keyword evidence="8" id="KW-0456">Lyase</keyword>
<proteinExistence type="predicted"/>
<keyword evidence="5" id="KW-0210">Decarboxylase</keyword>
<comment type="catalytic activity">
    <reaction evidence="1">
        <text>1-(2-carboxyphenylamino)-1-deoxy-D-ribulose 5-phosphate + H(+) = (1S,2R)-1-C-(indol-3-yl)glycerol 3-phosphate + CO2 + H2O</text>
        <dbReference type="Rhea" id="RHEA:23476"/>
        <dbReference type="ChEBI" id="CHEBI:15377"/>
        <dbReference type="ChEBI" id="CHEBI:15378"/>
        <dbReference type="ChEBI" id="CHEBI:16526"/>
        <dbReference type="ChEBI" id="CHEBI:58613"/>
        <dbReference type="ChEBI" id="CHEBI:58866"/>
        <dbReference type="EC" id="4.1.1.48"/>
    </reaction>
</comment>
<evidence type="ECO:0000256" key="1">
    <source>
        <dbReference type="ARBA" id="ARBA00001633"/>
    </source>
</evidence>
<evidence type="ECO:0000259" key="9">
    <source>
        <dbReference type="Pfam" id="PF00218"/>
    </source>
</evidence>
<dbReference type="PROSITE" id="PS00614">
    <property type="entry name" value="IGPS"/>
    <property type="match status" value="1"/>
</dbReference>
<dbReference type="KEGG" id="paly:O3E_01480"/>
<keyword evidence="7" id="KW-0057">Aromatic amino acid biosynthesis</keyword>
<evidence type="ECO:0000313" key="11">
    <source>
        <dbReference type="Proteomes" id="UP000031624"/>
    </source>
</evidence>
<dbReference type="Proteomes" id="UP000031624">
    <property type="component" value="Chromosome"/>
</dbReference>
<dbReference type="Gene3D" id="3.20.20.70">
    <property type="entry name" value="Aldolase class I"/>
    <property type="match status" value="1"/>
</dbReference>
<evidence type="ECO:0000256" key="3">
    <source>
        <dbReference type="ARBA" id="ARBA00012362"/>
    </source>
</evidence>
<evidence type="ECO:0000256" key="2">
    <source>
        <dbReference type="ARBA" id="ARBA00004696"/>
    </source>
</evidence>
<dbReference type="GO" id="GO:0004425">
    <property type="term" value="F:indole-3-glycerol-phosphate synthase activity"/>
    <property type="evidence" value="ECO:0007669"/>
    <property type="project" value="UniProtKB-EC"/>
</dbReference>
<dbReference type="InterPro" id="IPR001468">
    <property type="entry name" value="Indole-3-GlycerolPSynthase_CS"/>
</dbReference>
<sequence>MKILFNILKYKRNTINVCINKLSLKILRKGFYSNKEQFSNNKFIKSIKNKQYKNQTSIIAEIKRCSPSKGIITETKNIEKLALNYFLNGAVCISILTEKNFFKGSKKYILTVKKLFDIPILFKDFIIDEYQVFEARLLCTDCILLIVSILKLDLLKKLYNLALSIGLDVLLEIHNLLELEVALFSLNAKFIGINNRNLYTFNTSINITISLLKYMPSNVVFVTESGILNVNDFIKLQRFGVNVFLIGEFLLSNNDIFLRTLLDKANKYILTY</sequence>
<dbReference type="EMBL" id="CP007563">
    <property type="protein sequence ID" value="AJF24174.1"/>
    <property type="molecule type" value="Genomic_DNA"/>
</dbReference>
<dbReference type="PANTHER" id="PTHR22854">
    <property type="entry name" value="TRYPTOPHAN BIOSYNTHESIS PROTEIN"/>
    <property type="match status" value="1"/>
</dbReference>
<evidence type="ECO:0000256" key="5">
    <source>
        <dbReference type="ARBA" id="ARBA00022793"/>
    </source>
</evidence>
<evidence type="ECO:0000256" key="8">
    <source>
        <dbReference type="ARBA" id="ARBA00023239"/>
    </source>
</evidence>
<dbReference type="InterPro" id="IPR013798">
    <property type="entry name" value="Indole-3-glycerol_P_synth_dom"/>
</dbReference>
<dbReference type="Pfam" id="PF00218">
    <property type="entry name" value="IGPS"/>
    <property type="match status" value="1"/>
</dbReference>
<evidence type="ECO:0000256" key="7">
    <source>
        <dbReference type="ARBA" id="ARBA00023141"/>
    </source>
</evidence>
<dbReference type="CDD" id="cd00331">
    <property type="entry name" value="IGPS"/>
    <property type="match status" value="1"/>
</dbReference>
<feature type="domain" description="Indole-3-glycerol phosphate synthase" evidence="9">
    <location>
        <begin position="6"/>
        <end position="256"/>
    </location>
</feature>
<dbReference type="GO" id="GO:0004640">
    <property type="term" value="F:phosphoribosylanthranilate isomerase activity"/>
    <property type="evidence" value="ECO:0007669"/>
    <property type="project" value="TreeGrafter"/>
</dbReference>
<protein>
    <recommendedName>
        <fullName evidence="3">indole-3-glycerol-phosphate synthase</fullName>
        <ecNumber evidence="3">4.1.1.48</ecNumber>
    </recommendedName>
</protein>
<organism evidence="10 11">
    <name type="scientific">Candidatus Portiera aleyrodidarum MED</name>
    <name type="common">Bemisia tabaci</name>
    <dbReference type="NCBI Taxonomy" id="1163752"/>
    <lineage>
        <taxon>Bacteria</taxon>
        <taxon>Pseudomonadati</taxon>
        <taxon>Pseudomonadota</taxon>
        <taxon>Gammaproteobacteria</taxon>
        <taxon>Candidatus Johnevansiales</taxon>
        <taxon>Candidatus Johnevansiaceae</taxon>
        <taxon>Candidatus Portiera</taxon>
    </lineage>
</organism>
<keyword evidence="4" id="KW-0028">Amino-acid biosynthesis</keyword>
<name>A0AAU8S7B7_9GAMM</name>
<comment type="pathway">
    <text evidence="2">Amino-acid biosynthesis; L-tryptophan biosynthesis; L-tryptophan from chorismate: step 4/5.</text>
</comment>
<dbReference type="EC" id="4.1.1.48" evidence="3"/>
<evidence type="ECO:0000256" key="6">
    <source>
        <dbReference type="ARBA" id="ARBA00022822"/>
    </source>
</evidence>
<dbReference type="RefSeq" id="WP_014943282.1">
    <property type="nucleotide sequence ID" value="NZ_CP007563.1"/>
</dbReference>
<dbReference type="InterPro" id="IPR011060">
    <property type="entry name" value="RibuloseP-bd_barrel"/>
</dbReference>
<evidence type="ECO:0000256" key="4">
    <source>
        <dbReference type="ARBA" id="ARBA00022605"/>
    </source>
</evidence>
<dbReference type="PANTHER" id="PTHR22854:SF2">
    <property type="entry name" value="INDOLE-3-GLYCEROL-PHOSPHATE SYNTHASE"/>
    <property type="match status" value="1"/>
</dbReference>
<dbReference type="GO" id="GO:0000162">
    <property type="term" value="P:L-tryptophan biosynthetic process"/>
    <property type="evidence" value="ECO:0007669"/>
    <property type="project" value="UniProtKB-KW"/>
</dbReference>
<gene>
    <name evidence="10" type="ORF">O3E_01480</name>
</gene>
<keyword evidence="6" id="KW-0822">Tryptophan biosynthesis</keyword>
<dbReference type="AlphaFoldDB" id="A0AAU8S7B7"/>
<dbReference type="InterPro" id="IPR045186">
    <property type="entry name" value="Indole-3-glycerol_P_synth"/>
</dbReference>
<dbReference type="SUPFAM" id="SSF51366">
    <property type="entry name" value="Ribulose-phoshate binding barrel"/>
    <property type="match status" value="1"/>
</dbReference>
<dbReference type="InterPro" id="IPR013785">
    <property type="entry name" value="Aldolase_TIM"/>
</dbReference>
<accession>A0AAU8S7B7</accession>
<reference evidence="10 11" key="1">
    <citation type="submission" date="2014-04" db="EMBL/GenBank/DDBJ databases">
        <title>Genome reduction and metabolic complementation of the dual endosymbionts in the whitefly Bemisia tabaci.</title>
        <authorList>
            <person name="Rao Q."/>
            <person name="Rollat-Farnier P.-A."/>
            <person name="Zhang Z.-X."/>
            <person name="Santos-Garcia D."/>
            <person name="Silva F.J."/>
            <person name="Moya A."/>
            <person name="Zhu D.-T."/>
            <person name="Klein C.C."/>
            <person name="Vavre F."/>
            <person name="Sagot M.-F."/>
            <person name="Liu S.-S."/>
            <person name="Mouton L."/>
            <person name="Wang X.-W."/>
        </authorList>
    </citation>
    <scope>NUCLEOTIDE SEQUENCE [LARGE SCALE GENOMIC DNA]</scope>
    <source>
        <strain evidence="10 11">BT-Q</strain>
    </source>
</reference>
<evidence type="ECO:0000313" key="10">
    <source>
        <dbReference type="EMBL" id="AJF24174.1"/>
    </source>
</evidence>